<protein>
    <recommendedName>
        <fullName evidence="6">Mitochondrial inner membrane protease ATP23</fullName>
        <ecNumber evidence="6">3.4.24.-</ecNumber>
    </recommendedName>
</protein>
<evidence type="ECO:0000313" key="9">
    <source>
        <dbReference type="Proteomes" id="UP000192257"/>
    </source>
</evidence>
<dbReference type="EMBL" id="NBCO01000002">
    <property type="protein sequence ID" value="ORC93013.1"/>
    <property type="molecule type" value="Genomic_DNA"/>
</dbReference>
<proteinExistence type="inferred from homology"/>
<dbReference type="GeneID" id="39981437"/>
<sequence>MTTLDKQKEEKGEADDENSRVHRECEAAVDEVLASVNTVQYLIKSIEEITQSPFLRERIKCVSLRPNKNSVNKNSNNTNINNMNNESSAFSNECVSAGYMWQRAREDCEKGDILLIEENMVAGAGRTSSTSTTTTSATQSQQPSKFTLDTVERNLRHELIHAFDDARGVIEPADCTHQACSEIRAARLSGDCFVGQELRRGRLDPLHSGMLCVRRRAAMALETNPVCRGFSDRAVERVFRRCYSDYEPFAAPIYAMGSYGDEKFDVRL</sequence>
<evidence type="ECO:0000313" key="8">
    <source>
        <dbReference type="EMBL" id="ORC93013.1"/>
    </source>
</evidence>
<keyword evidence="9" id="KW-1185">Reference proteome</keyword>
<dbReference type="PANTHER" id="PTHR21711">
    <property type="entry name" value="MITOCHONDRIAL INNER MEMBRANE PROTEASE"/>
    <property type="match status" value="1"/>
</dbReference>
<dbReference type="GO" id="GO:0033615">
    <property type="term" value="P:mitochondrial proton-transporting ATP synthase complex assembly"/>
    <property type="evidence" value="ECO:0007669"/>
    <property type="project" value="TreeGrafter"/>
</dbReference>
<evidence type="ECO:0000256" key="4">
    <source>
        <dbReference type="ARBA" id="ARBA00022801"/>
    </source>
</evidence>
<evidence type="ECO:0000256" key="6">
    <source>
        <dbReference type="RuleBase" id="RU364057"/>
    </source>
</evidence>
<keyword evidence="3 6" id="KW-0479">Metal-binding</keyword>
<feature type="region of interest" description="Disordered" evidence="7">
    <location>
        <begin position="124"/>
        <end position="144"/>
    </location>
</feature>
<evidence type="ECO:0000256" key="2">
    <source>
        <dbReference type="ARBA" id="ARBA00022670"/>
    </source>
</evidence>
<feature type="compositionally biased region" description="Low complexity" evidence="7">
    <location>
        <begin position="127"/>
        <end position="142"/>
    </location>
</feature>
<dbReference type="GO" id="GO:0005739">
    <property type="term" value="C:mitochondrion"/>
    <property type="evidence" value="ECO:0007669"/>
    <property type="project" value="GOC"/>
</dbReference>
<keyword evidence="2 6" id="KW-0645">Protease</keyword>
<dbReference type="OrthoDB" id="285308at2759"/>
<keyword evidence="5 6" id="KW-0482">Metalloprotease</keyword>
<gene>
    <name evidence="8" type="ORF">TM35_000023390</name>
</gene>
<dbReference type="VEuPathDB" id="TriTrypDB:TM35_000023390"/>
<dbReference type="GO" id="GO:0034982">
    <property type="term" value="P:mitochondrial protein processing"/>
    <property type="evidence" value="ECO:0007669"/>
    <property type="project" value="TreeGrafter"/>
</dbReference>
<comment type="similarity">
    <text evidence="1 6">Belongs to the peptidase M76 family.</text>
</comment>
<keyword evidence="4 6" id="KW-0378">Hydrolase</keyword>
<dbReference type="Pfam" id="PF09768">
    <property type="entry name" value="Peptidase_M76"/>
    <property type="match status" value="1"/>
</dbReference>
<comment type="caution">
    <text evidence="8">The sequence shown here is derived from an EMBL/GenBank/DDBJ whole genome shotgun (WGS) entry which is preliminary data.</text>
</comment>
<organism evidence="8 9">
    <name type="scientific">Trypanosoma theileri</name>
    <dbReference type="NCBI Taxonomy" id="67003"/>
    <lineage>
        <taxon>Eukaryota</taxon>
        <taxon>Discoba</taxon>
        <taxon>Euglenozoa</taxon>
        <taxon>Kinetoplastea</taxon>
        <taxon>Metakinetoplastina</taxon>
        <taxon>Trypanosomatida</taxon>
        <taxon>Trypanosomatidae</taxon>
        <taxon>Trypanosoma</taxon>
    </lineage>
</organism>
<evidence type="ECO:0000256" key="3">
    <source>
        <dbReference type="ARBA" id="ARBA00022723"/>
    </source>
</evidence>
<dbReference type="GO" id="GO:0046872">
    <property type="term" value="F:metal ion binding"/>
    <property type="evidence" value="ECO:0007669"/>
    <property type="project" value="UniProtKB-KW"/>
</dbReference>
<evidence type="ECO:0000256" key="1">
    <source>
        <dbReference type="ARBA" id="ARBA00009915"/>
    </source>
</evidence>
<dbReference type="RefSeq" id="XP_028887079.1">
    <property type="nucleotide sequence ID" value="XM_029021657.1"/>
</dbReference>
<name>A0A1X0P8Q9_9TRYP</name>
<evidence type="ECO:0000256" key="7">
    <source>
        <dbReference type="SAM" id="MobiDB-lite"/>
    </source>
</evidence>
<accession>A0A1X0P8Q9</accession>
<evidence type="ECO:0000256" key="5">
    <source>
        <dbReference type="ARBA" id="ARBA00023049"/>
    </source>
</evidence>
<dbReference type="InterPro" id="IPR019165">
    <property type="entry name" value="Peptidase_M76_ATP23"/>
</dbReference>
<dbReference type="EC" id="3.4.24.-" evidence="6"/>
<dbReference type="GO" id="GO:0004222">
    <property type="term" value="F:metalloendopeptidase activity"/>
    <property type="evidence" value="ECO:0007669"/>
    <property type="project" value="InterPro"/>
</dbReference>
<dbReference type="AlphaFoldDB" id="A0A1X0P8Q9"/>
<dbReference type="STRING" id="67003.A0A1X0P8Q9"/>
<dbReference type="Proteomes" id="UP000192257">
    <property type="component" value="Unassembled WGS sequence"/>
</dbReference>
<feature type="region of interest" description="Disordered" evidence="7">
    <location>
        <begin position="1"/>
        <end position="22"/>
    </location>
</feature>
<reference evidence="8 9" key="1">
    <citation type="submission" date="2017-03" db="EMBL/GenBank/DDBJ databases">
        <title>An alternative strategy for trypanosome survival in the mammalian bloodstream revealed through genome and transcriptome analysis of the ubiquitous bovine parasite Trypanosoma (Megatrypanum) theileri.</title>
        <authorList>
            <person name="Kelly S."/>
            <person name="Ivens A."/>
            <person name="Mott A."/>
            <person name="O'Neill E."/>
            <person name="Emms D."/>
            <person name="Macleod O."/>
            <person name="Voorheis P."/>
            <person name="Matthews J."/>
            <person name="Matthews K."/>
            <person name="Carrington M."/>
        </authorList>
    </citation>
    <scope>NUCLEOTIDE SEQUENCE [LARGE SCALE GENOMIC DNA]</scope>
    <source>
        <strain evidence="8">Edinburgh</strain>
    </source>
</reference>
<dbReference type="PANTHER" id="PTHR21711:SF0">
    <property type="entry name" value="MITOCHONDRIAL INNER MEMBRANE PROTEASE ATP23 HOMOLOG"/>
    <property type="match status" value="1"/>
</dbReference>